<sequence>MISSLILSMRTKCNSLRNGNFSIGGRVDQFWQCSK</sequence>
<evidence type="ECO:0000313" key="1">
    <source>
        <dbReference type="EMBL" id="JAD59043.1"/>
    </source>
</evidence>
<reference evidence="1" key="1">
    <citation type="submission" date="2014-09" db="EMBL/GenBank/DDBJ databases">
        <authorList>
            <person name="Magalhaes I.L.F."/>
            <person name="Oliveira U."/>
            <person name="Santos F.R."/>
            <person name="Vidigal T.H.D.A."/>
            <person name="Brescovit A.D."/>
            <person name="Santos A.J."/>
        </authorList>
    </citation>
    <scope>NUCLEOTIDE SEQUENCE</scope>
    <source>
        <tissue evidence="1">Shoot tissue taken approximately 20 cm above the soil surface</tissue>
    </source>
</reference>
<dbReference type="EMBL" id="GBRH01238852">
    <property type="protein sequence ID" value="JAD59043.1"/>
    <property type="molecule type" value="Transcribed_RNA"/>
</dbReference>
<name>A0A0A9BA49_ARUDO</name>
<accession>A0A0A9BA49</accession>
<organism evidence="1">
    <name type="scientific">Arundo donax</name>
    <name type="common">Giant reed</name>
    <name type="synonym">Donax arundinaceus</name>
    <dbReference type="NCBI Taxonomy" id="35708"/>
    <lineage>
        <taxon>Eukaryota</taxon>
        <taxon>Viridiplantae</taxon>
        <taxon>Streptophyta</taxon>
        <taxon>Embryophyta</taxon>
        <taxon>Tracheophyta</taxon>
        <taxon>Spermatophyta</taxon>
        <taxon>Magnoliopsida</taxon>
        <taxon>Liliopsida</taxon>
        <taxon>Poales</taxon>
        <taxon>Poaceae</taxon>
        <taxon>PACMAD clade</taxon>
        <taxon>Arundinoideae</taxon>
        <taxon>Arundineae</taxon>
        <taxon>Arundo</taxon>
    </lineage>
</organism>
<reference evidence="1" key="2">
    <citation type="journal article" date="2015" name="Data Brief">
        <title>Shoot transcriptome of the giant reed, Arundo donax.</title>
        <authorList>
            <person name="Barrero R.A."/>
            <person name="Guerrero F.D."/>
            <person name="Moolhuijzen P."/>
            <person name="Goolsby J.A."/>
            <person name="Tidwell J."/>
            <person name="Bellgard S.E."/>
            <person name="Bellgard M.I."/>
        </authorList>
    </citation>
    <scope>NUCLEOTIDE SEQUENCE</scope>
    <source>
        <tissue evidence="1">Shoot tissue taken approximately 20 cm above the soil surface</tissue>
    </source>
</reference>
<protein>
    <submittedName>
        <fullName evidence="1">Uncharacterized protein</fullName>
    </submittedName>
</protein>
<proteinExistence type="predicted"/>
<dbReference type="AlphaFoldDB" id="A0A0A9BA49"/>